<feature type="region of interest" description="Disordered" evidence="1">
    <location>
        <begin position="77"/>
        <end position="98"/>
    </location>
</feature>
<evidence type="ECO:0000256" key="1">
    <source>
        <dbReference type="SAM" id="MobiDB-lite"/>
    </source>
</evidence>
<feature type="compositionally biased region" description="Low complexity" evidence="1">
    <location>
        <begin position="82"/>
        <end position="96"/>
    </location>
</feature>
<proteinExistence type="predicted"/>
<dbReference type="Proteomes" id="UP001549320">
    <property type="component" value="Unassembled WGS sequence"/>
</dbReference>
<keyword evidence="3" id="KW-1185">Reference proteome</keyword>
<name>A0ABV2QAH1_9BURK</name>
<gene>
    <name evidence="2" type="ORF">ABIE13_003145</name>
</gene>
<protein>
    <submittedName>
        <fullName evidence="2">Uncharacterized protein</fullName>
    </submittedName>
</protein>
<comment type="caution">
    <text evidence="2">The sequence shown here is derived from an EMBL/GenBank/DDBJ whole genome shotgun (WGS) entry which is preliminary data.</text>
</comment>
<dbReference type="EMBL" id="JBEPSH010000006">
    <property type="protein sequence ID" value="MET4578029.1"/>
    <property type="molecule type" value="Genomic_DNA"/>
</dbReference>
<accession>A0ABV2QAH1</accession>
<organism evidence="2 3">
    <name type="scientific">Ottowia thiooxydans</name>
    <dbReference type="NCBI Taxonomy" id="219182"/>
    <lineage>
        <taxon>Bacteria</taxon>
        <taxon>Pseudomonadati</taxon>
        <taxon>Pseudomonadota</taxon>
        <taxon>Betaproteobacteria</taxon>
        <taxon>Burkholderiales</taxon>
        <taxon>Comamonadaceae</taxon>
        <taxon>Ottowia</taxon>
    </lineage>
</organism>
<evidence type="ECO:0000313" key="2">
    <source>
        <dbReference type="EMBL" id="MET4578029.1"/>
    </source>
</evidence>
<sequence>MLFPFSWFGRPKEIGLKSPTVKTPAGSQHPVRVGRNQLGQTLKAGKVQSVQDLECQLEKELPKLLLRSPSQEYSLDSSYEDSVVSSRGTGSFSVSSKTSTAISPKKSVTFNKEIEVHVFERAETPHSGQVAPAVRDLEAHMRTSRSRVWSMKHWADVLSSSGVKEGARGVKQMQALIQELEDSPFVTRARELFDEARSLSASSARNPLSDLPLAPGLVFDSEDLIELEITFLEMRDLWAQLKPERSQLEKQVNSLKINARQAMSATKGTEGAYEQRALHPIELVDDPLLGTLQQGASTHLSSSGEETVVTSLLAPVLMWGEFLAALDYAKGSRSGEIPRNMEVVALRSSY</sequence>
<evidence type="ECO:0000313" key="3">
    <source>
        <dbReference type="Proteomes" id="UP001549320"/>
    </source>
</evidence>
<reference evidence="2 3" key="1">
    <citation type="submission" date="2024-06" db="EMBL/GenBank/DDBJ databases">
        <title>Sorghum-associated microbial communities from plants grown in Nebraska, USA.</title>
        <authorList>
            <person name="Schachtman D."/>
        </authorList>
    </citation>
    <scope>NUCLEOTIDE SEQUENCE [LARGE SCALE GENOMIC DNA]</scope>
    <source>
        <strain evidence="2 3">2709</strain>
    </source>
</reference>